<name>A0A7J7ESU0_DICBM</name>
<evidence type="ECO:0000256" key="6">
    <source>
        <dbReference type="ARBA" id="ARBA00023136"/>
    </source>
</evidence>
<dbReference type="PANTHER" id="PTHR26450">
    <property type="entry name" value="OLFACTORY RECEPTOR 56B1-RELATED"/>
    <property type="match status" value="1"/>
</dbReference>
<dbReference type="InterPro" id="IPR050402">
    <property type="entry name" value="OR51/52/56-like"/>
</dbReference>
<dbReference type="GO" id="GO:0004984">
    <property type="term" value="F:olfactory receptor activity"/>
    <property type="evidence" value="ECO:0007669"/>
    <property type="project" value="InterPro"/>
</dbReference>
<evidence type="ECO:0000256" key="1">
    <source>
        <dbReference type="ARBA" id="ARBA00004141"/>
    </source>
</evidence>
<evidence type="ECO:0000256" key="3">
    <source>
        <dbReference type="ARBA" id="ARBA00022692"/>
    </source>
</evidence>
<feature type="transmembrane region" description="Helical" evidence="8">
    <location>
        <begin position="151"/>
        <end position="179"/>
    </location>
</feature>
<gene>
    <name evidence="9" type="ORF">HPG69_005791</name>
</gene>
<sequence>MKVAERKKGNTFQNTTRGKNGCCRHFVSNGCPVWDEETAEAAVTVSITILPIRSWKCRHLDRVMGPIVIKEGREVMIDMRWYGAAHVHVDRDFWKNRVTLLNYLCWFPTIHIWPPNLLFLMESLVWKEYMYGSPPHSAQCISSPFIKVNVIYGLMVAFLIRVFTICCISISYMMIIFWGHTILPSLHFIVPSLYLLLPPTLNSIVYGVKAKQIQDSVTKLFQGEKIANIQDN</sequence>
<dbReference type="GO" id="GO:0005886">
    <property type="term" value="C:plasma membrane"/>
    <property type="evidence" value="ECO:0007669"/>
    <property type="project" value="TreeGrafter"/>
</dbReference>
<keyword evidence="6 8" id="KW-0472">Membrane</keyword>
<evidence type="ECO:0000256" key="4">
    <source>
        <dbReference type="ARBA" id="ARBA00022725"/>
    </source>
</evidence>
<protein>
    <submittedName>
        <fullName evidence="9">Uncharacterized protein</fullName>
    </submittedName>
</protein>
<evidence type="ECO:0000313" key="9">
    <source>
        <dbReference type="EMBL" id="KAF5918753.1"/>
    </source>
</evidence>
<comment type="caution">
    <text evidence="9">The sequence shown here is derived from an EMBL/GenBank/DDBJ whole genome shotgun (WGS) entry which is preliminary data.</text>
</comment>
<keyword evidence="3 8" id="KW-0812">Transmembrane</keyword>
<comment type="subcellular location">
    <subcellularLocation>
        <location evidence="1">Membrane</location>
        <topology evidence="1">Multi-pass membrane protein</topology>
    </subcellularLocation>
</comment>
<evidence type="ECO:0000256" key="5">
    <source>
        <dbReference type="ARBA" id="ARBA00022989"/>
    </source>
</evidence>
<reference evidence="9 10" key="1">
    <citation type="journal article" date="2020" name="Mol. Biol. Evol.">
        <title>Interspecific Gene Flow and the Evolution of Specialization in Black and White Rhinoceros.</title>
        <authorList>
            <person name="Moodley Y."/>
            <person name="Westbury M.V."/>
            <person name="Russo I.M."/>
            <person name="Gopalakrishnan S."/>
            <person name="Rakotoarivelo A."/>
            <person name="Olsen R.A."/>
            <person name="Prost S."/>
            <person name="Tunstall T."/>
            <person name="Ryder O.A."/>
            <person name="Dalen L."/>
            <person name="Bruford M.W."/>
        </authorList>
    </citation>
    <scope>NUCLEOTIDE SEQUENCE [LARGE SCALE GENOMIC DNA]</scope>
    <source>
        <strain evidence="9">SBR-YM</strain>
        <tissue evidence="9">Skin</tissue>
    </source>
</reference>
<keyword evidence="10" id="KW-1185">Reference proteome</keyword>
<accession>A0A7J7ESU0</accession>
<keyword evidence="4" id="KW-0552">Olfaction</keyword>
<organism evidence="9 10">
    <name type="scientific">Diceros bicornis minor</name>
    <name type="common">South-central black rhinoceros</name>
    <dbReference type="NCBI Taxonomy" id="77932"/>
    <lineage>
        <taxon>Eukaryota</taxon>
        <taxon>Metazoa</taxon>
        <taxon>Chordata</taxon>
        <taxon>Craniata</taxon>
        <taxon>Vertebrata</taxon>
        <taxon>Euteleostomi</taxon>
        <taxon>Mammalia</taxon>
        <taxon>Eutheria</taxon>
        <taxon>Laurasiatheria</taxon>
        <taxon>Perissodactyla</taxon>
        <taxon>Rhinocerotidae</taxon>
        <taxon>Diceros</taxon>
    </lineage>
</organism>
<dbReference type="Pfam" id="PF13853">
    <property type="entry name" value="7tm_4"/>
    <property type="match status" value="1"/>
</dbReference>
<dbReference type="EMBL" id="JACDTQ010002427">
    <property type="protein sequence ID" value="KAF5918753.1"/>
    <property type="molecule type" value="Genomic_DNA"/>
</dbReference>
<keyword evidence="5 8" id="KW-1133">Transmembrane helix</keyword>
<proteinExistence type="predicted"/>
<dbReference type="Proteomes" id="UP000551758">
    <property type="component" value="Unassembled WGS sequence"/>
</dbReference>
<feature type="transmembrane region" description="Helical" evidence="8">
    <location>
        <begin position="185"/>
        <end position="208"/>
    </location>
</feature>
<keyword evidence="2" id="KW-0716">Sensory transduction</keyword>
<dbReference type="AlphaFoldDB" id="A0A7J7ESU0"/>
<evidence type="ECO:0000256" key="7">
    <source>
        <dbReference type="ARBA" id="ARBA00023224"/>
    </source>
</evidence>
<evidence type="ECO:0000256" key="8">
    <source>
        <dbReference type="SAM" id="Phobius"/>
    </source>
</evidence>
<dbReference type="SUPFAM" id="SSF81321">
    <property type="entry name" value="Family A G protein-coupled receptor-like"/>
    <property type="match status" value="1"/>
</dbReference>
<evidence type="ECO:0000313" key="10">
    <source>
        <dbReference type="Proteomes" id="UP000551758"/>
    </source>
</evidence>
<dbReference type="PANTHER" id="PTHR26450:SF18">
    <property type="entry name" value="OLFACTORY RECEPTOR 52N5"/>
    <property type="match status" value="1"/>
</dbReference>
<dbReference type="InterPro" id="IPR000725">
    <property type="entry name" value="Olfact_rcpt"/>
</dbReference>
<dbReference type="GO" id="GO:0007186">
    <property type="term" value="P:G protein-coupled receptor signaling pathway"/>
    <property type="evidence" value="ECO:0007669"/>
    <property type="project" value="InterPro"/>
</dbReference>
<evidence type="ECO:0000256" key="2">
    <source>
        <dbReference type="ARBA" id="ARBA00022606"/>
    </source>
</evidence>
<keyword evidence="7" id="KW-0807">Transducer</keyword>